<keyword evidence="5 7" id="KW-1133">Transmembrane helix</keyword>
<evidence type="ECO:0000256" key="1">
    <source>
        <dbReference type="ARBA" id="ARBA00004651"/>
    </source>
</evidence>
<evidence type="ECO:0000313" key="10">
    <source>
        <dbReference type="Proteomes" id="UP000272117"/>
    </source>
</evidence>
<keyword evidence="6 7" id="KW-0472">Membrane</keyword>
<comment type="subcellular location">
    <subcellularLocation>
        <location evidence="1">Cell membrane</location>
        <topology evidence="1">Multi-pass membrane protein</topology>
    </subcellularLocation>
</comment>
<keyword evidence="4 7" id="KW-0812">Transmembrane</keyword>
<dbReference type="OrthoDB" id="6538282at2"/>
<name>A0A3M9M8W9_9BACT</name>
<dbReference type="EMBL" id="RJJD01000023">
    <property type="protein sequence ID" value="RNI21992.1"/>
    <property type="molecule type" value="Genomic_DNA"/>
</dbReference>
<comment type="similarity">
    <text evidence="2">Belongs to the UPF0702 family.</text>
</comment>
<feature type="domain" description="YetF C-terminal" evidence="8">
    <location>
        <begin position="108"/>
        <end position="179"/>
    </location>
</feature>
<evidence type="ECO:0000313" key="9">
    <source>
        <dbReference type="EMBL" id="RNI21992.1"/>
    </source>
</evidence>
<feature type="transmembrane region" description="Helical" evidence="7">
    <location>
        <begin position="20"/>
        <end position="41"/>
    </location>
</feature>
<dbReference type="PANTHER" id="PTHR34582:SF6">
    <property type="entry name" value="UPF0702 TRANSMEMBRANE PROTEIN YCAP"/>
    <property type="match status" value="1"/>
</dbReference>
<protein>
    <submittedName>
        <fullName evidence="9">DUF421 domain-containing protein</fullName>
    </submittedName>
</protein>
<feature type="transmembrane region" description="Helical" evidence="7">
    <location>
        <begin position="79"/>
        <end position="98"/>
    </location>
</feature>
<dbReference type="PANTHER" id="PTHR34582">
    <property type="entry name" value="UPF0702 TRANSMEMBRANE PROTEIN YCAP"/>
    <property type="match status" value="1"/>
</dbReference>
<accession>A0A3M9M8W9</accession>
<dbReference type="Pfam" id="PF04239">
    <property type="entry name" value="DUF421"/>
    <property type="match status" value="1"/>
</dbReference>
<proteinExistence type="inferred from homology"/>
<evidence type="ECO:0000256" key="6">
    <source>
        <dbReference type="ARBA" id="ARBA00023136"/>
    </source>
</evidence>
<evidence type="ECO:0000256" key="7">
    <source>
        <dbReference type="SAM" id="Phobius"/>
    </source>
</evidence>
<dbReference type="Proteomes" id="UP000272117">
    <property type="component" value="Unassembled WGS sequence"/>
</dbReference>
<reference evidence="9 10" key="1">
    <citation type="submission" date="2018-11" db="EMBL/GenBank/DDBJ databases">
        <title>Rufibacter latericius sp. nov., isolated from water in Baiyang Lake.</title>
        <authorList>
            <person name="Yang Y."/>
        </authorList>
    </citation>
    <scope>NUCLEOTIDE SEQUENCE [LARGE SCALE GENOMIC DNA]</scope>
    <source>
        <strain evidence="9 10">R-22-1c-1</strain>
    </source>
</reference>
<dbReference type="Gene3D" id="3.30.240.20">
    <property type="entry name" value="bsu07140 like domains"/>
    <property type="match status" value="1"/>
</dbReference>
<dbReference type="InterPro" id="IPR023090">
    <property type="entry name" value="UPF0702_alpha/beta_dom_sf"/>
</dbReference>
<dbReference type="AlphaFoldDB" id="A0A3M9M8W9"/>
<dbReference type="GO" id="GO:0005886">
    <property type="term" value="C:plasma membrane"/>
    <property type="evidence" value="ECO:0007669"/>
    <property type="project" value="UniProtKB-SubCell"/>
</dbReference>
<comment type="caution">
    <text evidence="9">The sequence shown here is derived from an EMBL/GenBank/DDBJ whole genome shotgun (WGS) entry which is preliminary data.</text>
</comment>
<dbReference type="InterPro" id="IPR007353">
    <property type="entry name" value="DUF421"/>
</dbReference>
<organism evidence="9 10">
    <name type="scientific">Rufibacter latericius</name>
    <dbReference type="NCBI Taxonomy" id="2487040"/>
    <lineage>
        <taxon>Bacteria</taxon>
        <taxon>Pseudomonadati</taxon>
        <taxon>Bacteroidota</taxon>
        <taxon>Cytophagia</taxon>
        <taxon>Cytophagales</taxon>
        <taxon>Hymenobacteraceae</taxon>
        <taxon>Rufibacter</taxon>
    </lineage>
</organism>
<evidence type="ECO:0000256" key="4">
    <source>
        <dbReference type="ARBA" id="ARBA00022692"/>
    </source>
</evidence>
<gene>
    <name evidence="9" type="ORF">EFB08_22935</name>
</gene>
<sequence>MKPEDIQITDWLRIVLGEVPWSFLFEVVIRIAIIYFILMFAMRAMGKRMSSMLSRTEMAALVSLAAANGVALMDPSRGVLPIVIIAVVVVGVERIIAWRSTQDASFERKLMDDMDILVKDGALQLSVMERTRITRERLLAQFRHEDIFNLGKVQRTYMEANGSFTIMQFPDDKPGLSLIPEIDQELRQQQKVEPDTYACATCGHLEKQAQKPQIECPNCGNEEWNQAVLS</sequence>
<keyword evidence="3" id="KW-1003">Cell membrane</keyword>
<evidence type="ECO:0000256" key="2">
    <source>
        <dbReference type="ARBA" id="ARBA00006448"/>
    </source>
</evidence>
<evidence type="ECO:0000256" key="5">
    <source>
        <dbReference type="ARBA" id="ARBA00022989"/>
    </source>
</evidence>
<keyword evidence="10" id="KW-1185">Reference proteome</keyword>
<dbReference type="RefSeq" id="WP_123129314.1">
    <property type="nucleotide sequence ID" value="NZ_RJJD01000023.1"/>
</dbReference>
<evidence type="ECO:0000259" key="8">
    <source>
        <dbReference type="Pfam" id="PF04239"/>
    </source>
</evidence>
<evidence type="ECO:0000256" key="3">
    <source>
        <dbReference type="ARBA" id="ARBA00022475"/>
    </source>
</evidence>